<dbReference type="EMBL" id="JBBPBM010000021">
    <property type="protein sequence ID" value="KAK8548088.1"/>
    <property type="molecule type" value="Genomic_DNA"/>
</dbReference>
<evidence type="ECO:0000313" key="2">
    <source>
        <dbReference type="Proteomes" id="UP001472677"/>
    </source>
</evidence>
<keyword evidence="2" id="KW-1185">Reference proteome</keyword>
<evidence type="ECO:0000313" key="1">
    <source>
        <dbReference type="EMBL" id="KAK8548088.1"/>
    </source>
</evidence>
<sequence>MIDGDGQWRWNRFERLLPYAILLRIVAVKISSHAPMQDFPRWTPTAHGQFRVHSAYRVRMGLPFKDWIFANLTNSGIFAREGAGWELLFGSLVWLLWIWRNERIFEPEKVHWEPILSHGKHLQQECRAVATAFRQPGVEPALPRDQIQWEKPPKGWCKLNTDGAVTYDLVGTKNLMVEVDSMEAIHVVQQVKEDDVGECGKGKRFERSTIGSGLAARCNCGLFQFIGRFGWVIPACLARVWVVRRGLSFRFAAV</sequence>
<reference evidence="1 2" key="1">
    <citation type="journal article" date="2024" name="G3 (Bethesda)">
        <title>Genome assembly of Hibiscus sabdariffa L. provides insights into metabolisms of medicinal natural products.</title>
        <authorList>
            <person name="Kim T."/>
        </authorList>
    </citation>
    <scope>NUCLEOTIDE SEQUENCE [LARGE SCALE GENOMIC DNA]</scope>
    <source>
        <strain evidence="1">TK-2024</strain>
        <tissue evidence="1">Old leaves</tissue>
    </source>
</reference>
<evidence type="ECO:0008006" key="3">
    <source>
        <dbReference type="Google" id="ProtNLM"/>
    </source>
</evidence>
<comment type="caution">
    <text evidence="1">The sequence shown here is derived from an EMBL/GenBank/DDBJ whole genome shotgun (WGS) entry which is preliminary data.</text>
</comment>
<proteinExistence type="predicted"/>
<name>A0ABR2DVS6_9ROSI</name>
<accession>A0ABR2DVS6</accession>
<protein>
    <recommendedName>
        <fullName evidence="3">RNase H type-1 domain-containing protein</fullName>
    </recommendedName>
</protein>
<gene>
    <name evidence="1" type="ORF">V6N12_061010</name>
</gene>
<organism evidence="1 2">
    <name type="scientific">Hibiscus sabdariffa</name>
    <name type="common">roselle</name>
    <dbReference type="NCBI Taxonomy" id="183260"/>
    <lineage>
        <taxon>Eukaryota</taxon>
        <taxon>Viridiplantae</taxon>
        <taxon>Streptophyta</taxon>
        <taxon>Embryophyta</taxon>
        <taxon>Tracheophyta</taxon>
        <taxon>Spermatophyta</taxon>
        <taxon>Magnoliopsida</taxon>
        <taxon>eudicotyledons</taxon>
        <taxon>Gunneridae</taxon>
        <taxon>Pentapetalae</taxon>
        <taxon>rosids</taxon>
        <taxon>malvids</taxon>
        <taxon>Malvales</taxon>
        <taxon>Malvaceae</taxon>
        <taxon>Malvoideae</taxon>
        <taxon>Hibiscus</taxon>
    </lineage>
</organism>
<dbReference type="Proteomes" id="UP001472677">
    <property type="component" value="Unassembled WGS sequence"/>
</dbReference>